<dbReference type="PANTHER" id="PTHR30537:SF5">
    <property type="entry name" value="HTH-TYPE TRANSCRIPTIONAL ACTIVATOR TTDR-RELATED"/>
    <property type="match status" value="1"/>
</dbReference>
<evidence type="ECO:0000256" key="3">
    <source>
        <dbReference type="ARBA" id="ARBA00023125"/>
    </source>
</evidence>
<dbReference type="Gene3D" id="1.10.10.10">
    <property type="entry name" value="Winged helix-like DNA-binding domain superfamily/Winged helix DNA-binding domain"/>
    <property type="match status" value="1"/>
</dbReference>
<sequence>MTRLPDLEAWAIFAKVVETGSFARAAEELQISKPTVSKAVGRLEQRLGSPLLHRTSRQFSLTEVGRGALDRAARILSDGEMAEAEAREQTVHPRGLIRLTAPMTFGIAHLSPVLPDFMARYPEIDITIEFSDQIVDVVGGGYDLAVRIASLADSSLRARRLCAVRLLMVASPGFLEERGRPTHPRDLEQMQGFIYTNTSSPGQFRLHHAESGNYTIVQPGRLRANNAEAFRPFLLAGLGVALLPEFMIWDDLMAGRLEPVLPDWQMTPVAIHLVTPPGQMRPARVSVLLDYLAGRFATAPWAQVQPGPNDVAP</sequence>
<proteinExistence type="inferred from homology"/>
<dbReference type="GO" id="GO:0003700">
    <property type="term" value="F:DNA-binding transcription factor activity"/>
    <property type="evidence" value="ECO:0007669"/>
    <property type="project" value="InterPro"/>
</dbReference>
<dbReference type="InterPro" id="IPR000847">
    <property type="entry name" value="LysR_HTH_N"/>
</dbReference>
<dbReference type="AlphaFoldDB" id="A0A7W4K4I4"/>
<dbReference type="PANTHER" id="PTHR30537">
    <property type="entry name" value="HTH-TYPE TRANSCRIPTIONAL REGULATOR"/>
    <property type="match status" value="1"/>
</dbReference>
<dbReference type="SUPFAM" id="SSF53850">
    <property type="entry name" value="Periplasmic binding protein-like II"/>
    <property type="match status" value="1"/>
</dbReference>
<dbReference type="GO" id="GO:0006351">
    <property type="term" value="P:DNA-templated transcription"/>
    <property type="evidence" value="ECO:0007669"/>
    <property type="project" value="TreeGrafter"/>
</dbReference>
<dbReference type="InterPro" id="IPR058163">
    <property type="entry name" value="LysR-type_TF_proteobact-type"/>
</dbReference>
<evidence type="ECO:0000313" key="7">
    <source>
        <dbReference type="Proteomes" id="UP000578030"/>
    </source>
</evidence>
<reference evidence="6 7" key="1">
    <citation type="submission" date="2020-04" db="EMBL/GenBank/DDBJ databases">
        <title>Description of novel Gluconacetobacter.</title>
        <authorList>
            <person name="Sombolestani A."/>
        </authorList>
    </citation>
    <scope>NUCLEOTIDE SEQUENCE [LARGE SCALE GENOMIC DNA]</scope>
    <source>
        <strain evidence="6 7">LMG 27802</strain>
    </source>
</reference>
<protein>
    <submittedName>
        <fullName evidence="6">LysR family transcriptional regulator</fullName>
    </submittedName>
</protein>
<keyword evidence="3" id="KW-0238">DNA-binding</keyword>
<evidence type="ECO:0000256" key="1">
    <source>
        <dbReference type="ARBA" id="ARBA00009437"/>
    </source>
</evidence>
<keyword evidence="4" id="KW-0804">Transcription</keyword>
<accession>A0A7W4K4I4</accession>
<keyword evidence="7" id="KW-1185">Reference proteome</keyword>
<evidence type="ECO:0000259" key="5">
    <source>
        <dbReference type="PROSITE" id="PS50931"/>
    </source>
</evidence>
<dbReference type="PROSITE" id="PS50931">
    <property type="entry name" value="HTH_LYSR"/>
    <property type="match status" value="1"/>
</dbReference>
<comment type="caution">
    <text evidence="6">The sequence shown here is derived from an EMBL/GenBank/DDBJ whole genome shotgun (WGS) entry which is preliminary data.</text>
</comment>
<comment type="similarity">
    <text evidence="1">Belongs to the LysR transcriptional regulatory family.</text>
</comment>
<dbReference type="GO" id="GO:0043565">
    <property type="term" value="F:sequence-specific DNA binding"/>
    <property type="evidence" value="ECO:0007669"/>
    <property type="project" value="TreeGrafter"/>
</dbReference>
<dbReference type="Gene3D" id="3.40.190.290">
    <property type="match status" value="1"/>
</dbReference>
<dbReference type="RefSeq" id="WP_182953191.1">
    <property type="nucleotide sequence ID" value="NZ_JABEQM010000001.1"/>
</dbReference>
<dbReference type="SUPFAM" id="SSF46785">
    <property type="entry name" value="Winged helix' DNA-binding domain"/>
    <property type="match status" value="1"/>
</dbReference>
<dbReference type="PRINTS" id="PR00039">
    <property type="entry name" value="HTHLYSR"/>
</dbReference>
<dbReference type="InterPro" id="IPR036388">
    <property type="entry name" value="WH-like_DNA-bd_sf"/>
</dbReference>
<dbReference type="Pfam" id="PF03466">
    <property type="entry name" value="LysR_substrate"/>
    <property type="match status" value="1"/>
</dbReference>
<dbReference type="EMBL" id="JABEQM010000001">
    <property type="protein sequence ID" value="MBB2200118.1"/>
    <property type="molecule type" value="Genomic_DNA"/>
</dbReference>
<dbReference type="CDD" id="cd08422">
    <property type="entry name" value="PBP2_CrgA_like"/>
    <property type="match status" value="1"/>
</dbReference>
<dbReference type="InterPro" id="IPR036390">
    <property type="entry name" value="WH_DNA-bd_sf"/>
</dbReference>
<dbReference type="Pfam" id="PF00126">
    <property type="entry name" value="HTH_1"/>
    <property type="match status" value="1"/>
</dbReference>
<dbReference type="Proteomes" id="UP000578030">
    <property type="component" value="Unassembled WGS sequence"/>
</dbReference>
<evidence type="ECO:0000256" key="2">
    <source>
        <dbReference type="ARBA" id="ARBA00023015"/>
    </source>
</evidence>
<feature type="domain" description="HTH lysR-type" evidence="5">
    <location>
        <begin position="5"/>
        <end position="62"/>
    </location>
</feature>
<evidence type="ECO:0000256" key="4">
    <source>
        <dbReference type="ARBA" id="ARBA00023163"/>
    </source>
</evidence>
<organism evidence="6 7">
    <name type="scientific">Gluconacetobacter tumulisoli</name>
    <dbReference type="NCBI Taxonomy" id="1286189"/>
    <lineage>
        <taxon>Bacteria</taxon>
        <taxon>Pseudomonadati</taxon>
        <taxon>Pseudomonadota</taxon>
        <taxon>Alphaproteobacteria</taxon>
        <taxon>Acetobacterales</taxon>
        <taxon>Acetobacteraceae</taxon>
        <taxon>Gluconacetobacter</taxon>
    </lineage>
</organism>
<keyword evidence="2" id="KW-0805">Transcription regulation</keyword>
<gene>
    <name evidence="6" type="ORF">HLH28_00745</name>
</gene>
<name>A0A7W4K4I4_9PROT</name>
<dbReference type="InterPro" id="IPR005119">
    <property type="entry name" value="LysR_subst-bd"/>
</dbReference>
<dbReference type="FunFam" id="1.10.10.10:FF:000001">
    <property type="entry name" value="LysR family transcriptional regulator"/>
    <property type="match status" value="1"/>
</dbReference>
<evidence type="ECO:0000313" key="6">
    <source>
        <dbReference type="EMBL" id="MBB2200118.1"/>
    </source>
</evidence>